<proteinExistence type="predicted"/>
<dbReference type="AlphaFoldDB" id="A0AA90XT67"/>
<dbReference type="Pfam" id="PF08241">
    <property type="entry name" value="Methyltransf_11"/>
    <property type="match status" value="1"/>
</dbReference>
<keyword evidence="2" id="KW-0808">Transferase</keyword>
<dbReference type="Proteomes" id="UP000698240">
    <property type="component" value="Unassembled WGS sequence"/>
</dbReference>
<evidence type="ECO:0000313" key="3">
    <source>
        <dbReference type="Proteomes" id="UP000698240"/>
    </source>
</evidence>
<dbReference type="InterPro" id="IPR013216">
    <property type="entry name" value="Methyltransf_11"/>
</dbReference>
<organism evidence="2 3">
    <name type="scientific">Yersinia massiliensis</name>
    <dbReference type="NCBI Taxonomy" id="419257"/>
    <lineage>
        <taxon>Bacteria</taxon>
        <taxon>Pseudomonadati</taxon>
        <taxon>Pseudomonadota</taxon>
        <taxon>Gammaproteobacteria</taxon>
        <taxon>Enterobacterales</taxon>
        <taxon>Yersiniaceae</taxon>
        <taxon>Yersinia</taxon>
    </lineage>
</organism>
<reference evidence="2" key="1">
    <citation type="submission" date="2020-03" db="EMBL/GenBank/DDBJ databases">
        <authorList>
            <person name="Kislichkina A."/>
            <person name="Dentovskaya S."/>
            <person name="Shaikhutdinov R."/>
            <person name="Ivanov S."/>
            <person name="Sizova A."/>
            <person name="Solomentsev V."/>
            <person name="Bogun A."/>
        </authorList>
    </citation>
    <scope>NUCLEOTIDE SEQUENCE</scope>
    <source>
        <strain evidence="2">SCPM-O-B-8025</strain>
    </source>
</reference>
<name>A0AA90XT67_9GAMM</name>
<dbReference type="CDD" id="cd02440">
    <property type="entry name" value="AdoMet_MTases"/>
    <property type="match status" value="1"/>
</dbReference>
<gene>
    <name evidence="2" type="ORF">HB980_12045</name>
</gene>
<feature type="domain" description="Methyltransferase type 11" evidence="1">
    <location>
        <begin position="51"/>
        <end position="149"/>
    </location>
</feature>
<dbReference type="GO" id="GO:0032259">
    <property type="term" value="P:methylation"/>
    <property type="evidence" value="ECO:0007669"/>
    <property type="project" value="UniProtKB-KW"/>
</dbReference>
<keyword evidence="2" id="KW-0489">Methyltransferase</keyword>
<dbReference type="SUPFAM" id="SSF53335">
    <property type="entry name" value="S-adenosyl-L-methionine-dependent methyltransferases"/>
    <property type="match status" value="1"/>
</dbReference>
<dbReference type="InterPro" id="IPR029063">
    <property type="entry name" value="SAM-dependent_MTases_sf"/>
</dbReference>
<sequence>MDNSLQKVAAQLRCPDGEDGKALGHIMNMRNLPVIMSGINQLCLSDGDRLLELGYGNGGLLGYILSLAENLHYTGLEFSPLMHQEALAFNHPYIQAGWADYRLYDGITLPLADASVDKVLTVNTIYFWQQPDALLREICRVLTVGGLFCVTFCDKAFMAKLPFVEHGFQLYSESEVRALMANSPLKLHTQEHKKDKSISKTGEIVDREFISLVFERTA</sequence>
<dbReference type="Gene3D" id="3.40.50.150">
    <property type="entry name" value="Vaccinia Virus protein VP39"/>
    <property type="match status" value="1"/>
</dbReference>
<dbReference type="GO" id="GO:0008757">
    <property type="term" value="F:S-adenosylmethionine-dependent methyltransferase activity"/>
    <property type="evidence" value="ECO:0007669"/>
    <property type="project" value="InterPro"/>
</dbReference>
<evidence type="ECO:0000259" key="1">
    <source>
        <dbReference type="Pfam" id="PF08241"/>
    </source>
</evidence>
<dbReference type="RefSeq" id="WP_050286198.1">
    <property type="nucleotide sequence ID" value="NZ_CP110790.1"/>
</dbReference>
<comment type="caution">
    <text evidence="2">The sequence shown here is derived from an EMBL/GenBank/DDBJ whole genome shotgun (WGS) entry which is preliminary data.</text>
</comment>
<accession>A0AA90XT67</accession>
<protein>
    <submittedName>
        <fullName evidence="2">Class I SAM-dependent methyltransferase</fullName>
    </submittedName>
</protein>
<dbReference type="EMBL" id="JAASAN010000004">
    <property type="protein sequence ID" value="NIL27272.1"/>
    <property type="molecule type" value="Genomic_DNA"/>
</dbReference>
<evidence type="ECO:0000313" key="2">
    <source>
        <dbReference type="EMBL" id="NIL27272.1"/>
    </source>
</evidence>